<dbReference type="EMBL" id="JXXZ01000007">
    <property type="protein sequence ID" value="KJY99889.1"/>
    <property type="molecule type" value="Genomic_DNA"/>
</dbReference>
<organism evidence="5 7">
    <name type="scientific">Pseudoalteromonas ruthenica</name>
    <dbReference type="NCBI Taxonomy" id="151081"/>
    <lineage>
        <taxon>Bacteria</taxon>
        <taxon>Pseudomonadati</taxon>
        <taxon>Pseudomonadota</taxon>
        <taxon>Gammaproteobacteria</taxon>
        <taxon>Alteromonadales</taxon>
        <taxon>Pseudoalteromonadaceae</taxon>
        <taxon>Pseudoalteromonas</taxon>
    </lineage>
</organism>
<dbReference type="GO" id="GO:0005886">
    <property type="term" value="C:plasma membrane"/>
    <property type="evidence" value="ECO:0007669"/>
    <property type="project" value="UniProtKB-SubCell"/>
</dbReference>
<dbReference type="EMBL" id="PNCG01000002">
    <property type="protein sequence ID" value="TMP88298.1"/>
    <property type="molecule type" value="Genomic_DNA"/>
</dbReference>
<evidence type="ECO:0000313" key="6">
    <source>
        <dbReference type="EMBL" id="TMP88298.1"/>
    </source>
</evidence>
<dbReference type="PATRIC" id="fig|151081.8.peg.1044"/>
<dbReference type="PANTHER" id="PTHR38100:SF1">
    <property type="entry name" value="HIGH FREQUENCY LYSOGENIZATION PROTEIN HFLD"/>
    <property type="match status" value="1"/>
</dbReference>
<comment type="subcellular location">
    <subcellularLocation>
        <location evidence="4">Cytoplasm</location>
    </subcellularLocation>
    <subcellularLocation>
        <location evidence="4">Cell membrane</location>
        <topology evidence="4">Peripheral membrane protein</topology>
        <orientation evidence="4">Cytoplasmic side</orientation>
    </subcellularLocation>
</comment>
<evidence type="ECO:0000256" key="1">
    <source>
        <dbReference type="ARBA" id="ARBA00022475"/>
    </source>
</evidence>
<dbReference type="eggNOG" id="COG2915">
    <property type="taxonomic scope" value="Bacteria"/>
</dbReference>
<dbReference type="STRING" id="151081.TW72_09735"/>
<gene>
    <name evidence="4" type="primary">hflD</name>
    <name evidence="6" type="ORF">CWC05_02355</name>
    <name evidence="5" type="ORF">TW72_09735</name>
</gene>
<dbReference type="OrthoDB" id="9788031at2"/>
<comment type="similarity">
    <text evidence="4">Belongs to the HflD family.</text>
</comment>
<dbReference type="Proteomes" id="UP000033664">
    <property type="component" value="Unassembled WGS sequence"/>
</dbReference>
<protein>
    <recommendedName>
        <fullName evidence="4">High frequency lysogenization protein HflD homolog</fullName>
    </recommendedName>
</protein>
<dbReference type="RefSeq" id="WP_045978760.1">
    <property type="nucleotide sequence ID" value="NZ_DJHQ01000035.1"/>
</dbReference>
<keyword evidence="2 4" id="KW-0963">Cytoplasm</keyword>
<dbReference type="Pfam" id="PF04356">
    <property type="entry name" value="DUF489"/>
    <property type="match status" value="1"/>
</dbReference>
<proteinExistence type="inferred from homology"/>
<comment type="caution">
    <text evidence="5">The sequence shown here is derived from an EMBL/GenBank/DDBJ whole genome shotgun (WGS) entry which is preliminary data.</text>
</comment>
<keyword evidence="3 4" id="KW-0472">Membrane</keyword>
<evidence type="ECO:0000256" key="4">
    <source>
        <dbReference type="HAMAP-Rule" id="MF_00695"/>
    </source>
</evidence>
<dbReference type="GO" id="GO:0005737">
    <property type="term" value="C:cytoplasm"/>
    <property type="evidence" value="ECO:0007669"/>
    <property type="project" value="UniProtKB-SubCell"/>
</dbReference>
<dbReference type="InterPro" id="IPR007451">
    <property type="entry name" value="HflD"/>
</dbReference>
<keyword evidence="1 4" id="KW-1003">Cell membrane</keyword>
<dbReference type="SUPFAM" id="SSF101322">
    <property type="entry name" value="YcfC-like"/>
    <property type="match status" value="1"/>
</dbReference>
<evidence type="ECO:0000256" key="2">
    <source>
        <dbReference type="ARBA" id="ARBA00022490"/>
    </source>
</evidence>
<reference evidence="8" key="3">
    <citation type="submission" date="2019-06" db="EMBL/GenBank/DDBJ databases">
        <title>Co-occurence of chitin degradation, pigmentation and bioactivity in marine Pseudoalteromonas.</title>
        <authorList>
            <person name="Sonnenschein E.C."/>
            <person name="Bech P.K."/>
        </authorList>
    </citation>
    <scope>NUCLEOTIDE SEQUENCE [LARGE SCALE GENOMIC DNA]</scope>
    <source>
        <strain evidence="8">S2897</strain>
    </source>
</reference>
<evidence type="ECO:0000313" key="8">
    <source>
        <dbReference type="Proteomes" id="UP000305874"/>
    </source>
</evidence>
<dbReference type="InterPro" id="IPR035932">
    <property type="entry name" value="HflD-like_sf"/>
</dbReference>
<evidence type="ECO:0000256" key="3">
    <source>
        <dbReference type="ARBA" id="ARBA00023136"/>
    </source>
</evidence>
<dbReference type="NCBIfam" id="NF001246">
    <property type="entry name" value="PRK00218.1-2"/>
    <property type="match status" value="1"/>
</dbReference>
<dbReference type="PANTHER" id="PTHR38100">
    <property type="entry name" value="HIGH FREQUENCY LYSOGENIZATION PROTEIN HFLD"/>
    <property type="match status" value="1"/>
</dbReference>
<name>A0A0F4PXQ5_9GAMM</name>
<keyword evidence="7" id="KW-1185">Reference proteome</keyword>
<accession>A0A0F4PXQ5</accession>
<evidence type="ECO:0000313" key="5">
    <source>
        <dbReference type="EMBL" id="KJY99889.1"/>
    </source>
</evidence>
<sequence length="200" mass="22202">MNANQIMALAAMCQVAIQVQKLAKYGQAQQSDIEPLLNSLVVTDPDNVEDVYGSRRELYSGYRALVAQLSAGTEKNVELVKYVGGLIQLERILASKPEALNKLGSEIQTTKNKLTHLELMDESIIAAFAETYATVISPLGQRIQVFGQPQLLKQSSIQNRIRALLLAGIRAAVLWRQLGGKRRHFIFAKRKMLALAKEQL</sequence>
<reference evidence="6 8" key="2">
    <citation type="submission" date="2017-12" db="EMBL/GenBank/DDBJ databases">
        <authorList>
            <person name="Paulsen S."/>
            <person name="Gram L.K."/>
        </authorList>
    </citation>
    <scope>NUCLEOTIDE SEQUENCE [LARGE SCALE GENOMIC DNA]</scope>
    <source>
        <strain evidence="6 8">S2897</strain>
    </source>
</reference>
<dbReference type="Gene3D" id="1.10.3890.10">
    <property type="entry name" value="HflD-like"/>
    <property type="match status" value="1"/>
</dbReference>
<dbReference type="Proteomes" id="UP000305874">
    <property type="component" value="Unassembled WGS sequence"/>
</dbReference>
<evidence type="ECO:0000313" key="7">
    <source>
        <dbReference type="Proteomes" id="UP000033664"/>
    </source>
</evidence>
<dbReference type="HAMAP" id="MF_00695">
    <property type="entry name" value="HflD_protein"/>
    <property type="match status" value="1"/>
</dbReference>
<reference evidence="5 7" key="1">
    <citation type="journal article" date="2015" name="BMC Genomics">
        <title>Genome mining reveals unlocked bioactive potential of marine Gram-negative bacteria.</title>
        <authorList>
            <person name="Machado H."/>
            <person name="Sonnenschein E.C."/>
            <person name="Melchiorsen J."/>
            <person name="Gram L."/>
        </authorList>
    </citation>
    <scope>NUCLEOTIDE SEQUENCE [LARGE SCALE GENOMIC DNA]</scope>
    <source>
        <strain evidence="5 7">S3137</strain>
    </source>
</reference>
<reference evidence="6" key="4">
    <citation type="submission" date="2019-09" db="EMBL/GenBank/DDBJ databases">
        <title>Co-occurence of chitin degradation, pigmentation and bioactivity in marine Pseudoalteromonas.</title>
        <authorList>
            <person name="Sonnenschein E.C."/>
            <person name="Bech P.K."/>
        </authorList>
    </citation>
    <scope>NUCLEOTIDE SEQUENCE</scope>
    <source>
        <strain evidence="6">S2897</strain>
    </source>
</reference>
<dbReference type="AlphaFoldDB" id="A0A0F4PXQ5"/>
<dbReference type="GeneID" id="58228770"/>